<dbReference type="PANTHER" id="PTHR43280">
    <property type="entry name" value="ARAC-FAMILY TRANSCRIPTIONAL REGULATOR"/>
    <property type="match status" value="1"/>
</dbReference>
<dbReference type="InterPro" id="IPR018060">
    <property type="entry name" value="HTH_AraC"/>
</dbReference>
<dbReference type="EMBL" id="CZAP01000006">
    <property type="protein sequence ID" value="CUP48663.1"/>
    <property type="molecule type" value="Genomic_DNA"/>
</dbReference>
<evidence type="ECO:0000256" key="3">
    <source>
        <dbReference type="ARBA" id="ARBA00023163"/>
    </source>
</evidence>
<feature type="domain" description="HTH araC/xylS-type" evidence="4">
    <location>
        <begin position="169"/>
        <end position="270"/>
    </location>
</feature>
<gene>
    <name evidence="5" type="ORF">ERS852511_02261</name>
</gene>
<protein>
    <submittedName>
        <fullName evidence="5">Putative transcriptional regulator</fullName>
    </submittedName>
</protein>
<dbReference type="RefSeq" id="WP_005800219.1">
    <property type="nucleotide sequence ID" value="NZ_CZAP01000006.1"/>
</dbReference>
<dbReference type="PROSITE" id="PS01124">
    <property type="entry name" value="HTH_ARAC_FAMILY_2"/>
    <property type="match status" value="1"/>
</dbReference>
<dbReference type="SMART" id="SM00342">
    <property type="entry name" value="HTH_ARAC"/>
    <property type="match status" value="1"/>
</dbReference>
<dbReference type="SUPFAM" id="SSF46689">
    <property type="entry name" value="Homeodomain-like"/>
    <property type="match status" value="1"/>
</dbReference>
<keyword evidence="3" id="KW-0804">Transcription</keyword>
<evidence type="ECO:0000313" key="5">
    <source>
        <dbReference type="EMBL" id="CUP48663.1"/>
    </source>
</evidence>
<dbReference type="Gene3D" id="1.10.10.60">
    <property type="entry name" value="Homeodomain-like"/>
    <property type="match status" value="1"/>
</dbReference>
<organism evidence="5 6">
    <name type="scientific">Bacteroides thetaiotaomicron</name>
    <dbReference type="NCBI Taxonomy" id="818"/>
    <lineage>
        <taxon>Bacteria</taxon>
        <taxon>Pseudomonadati</taxon>
        <taxon>Bacteroidota</taxon>
        <taxon>Bacteroidia</taxon>
        <taxon>Bacteroidales</taxon>
        <taxon>Bacteroidaceae</taxon>
        <taxon>Bacteroides</taxon>
    </lineage>
</organism>
<proteinExistence type="predicted"/>
<reference evidence="5 6" key="1">
    <citation type="submission" date="2015-09" db="EMBL/GenBank/DDBJ databases">
        <authorList>
            <consortium name="Pathogen Informatics"/>
        </authorList>
    </citation>
    <scope>NUCLEOTIDE SEQUENCE [LARGE SCALE GENOMIC DNA]</scope>
    <source>
        <strain evidence="5 6">2789STDY5834899</strain>
    </source>
</reference>
<sequence>MAEPDLLELFRKHAQDGQKEMVSLFCNDVRRLSRTKKIKRLLVLGRYAGNSELCGHVLRVLEMLPELPGMACPAYRGVLVLLFLSRDRDVLCRLRENVVLPCRKRGRTEEMLWLCEILYAIGPSVSLHDICREVCLYFYQERRKQLRGYSTCVSELDFQFAERRLRILSVAVFRLKVIFYSPGVYSVGTLSLLCRMSYSAFRNRFLSVYGLPPGRWLRNRRIKRICLDIKYNHGLSLGEISERNGFSSASRLCEFCKRNMGCTPGRLKQALAHRWRSK</sequence>
<evidence type="ECO:0000256" key="2">
    <source>
        <dbReference type="ARBA" id="ARBA00023125"/>
    </source>
</evidence>
<dbReference type="Proteomes" id="UP000095576">
    <property type="component" value="Unassembled WGS sequence"/>
</dbReference>
<keyword evidence="1" id="KW-0805">Transcription regulation</keyword>
<dbReference type="PANTHER" id="PTHR43280:SF10">
    <property type="entry name" value="REGULATORY PROTEIN POCR"/>
    <property type="match status" value="1"/>
</dbReference>
<dbReference type="Pfam" id="PF12833">
    <property type="entry name" value="HTH_18"/>
    <property type="match status" value="1"/>
</dbReference>
<evidence type="ECO:0000256" key="1">
    <source>
        <dbReference type="ARBA" id="ARBA00023015"/>
    </source>
</evidence>
<dbReference type="GO" id="GO:0043565">
    <property type="term" value="F:sequence-specific DNA binding"/>
    <property type="evidence" value="ECO:0007669"/>
    <property type="project" value="InterPro"/>
</dbReference>
<dbReference type="InterPro" id="IPR009057">
    <property type="entry name" value="Homeodomain-like_sf"/>
</dbReference>
<evidence type="ECO:0000259" key="4">
    <source>
        <dbReference type="PROSITE" id="PS01124"/>
    </source>
</evidence>
<evidence type="ECO:0000313" key="6">
    <source>
        <dbReference type="Proteomes" id="UP000095576"/>
    </source>
</evidence>
<dbReference type="AlphaFoldDB" id="A0A174NJA5"/>
<keyword evidence="2" id="KW-0238">DNA-binding</keyword>
<name>A0A174NJA5_BACT4</name>
<dbReference type="GO" id="GO:0003700">
    <property type="term" value="F:DNA-binding transcription factor activity"/>
    <property type="evidence" value="ECO:0007669"/>
    <property type="project" value="InterPro"/>
</dbReference>
<accession>A0A174NJA5</accession>